<dbReference type="Proteomes" id="UP000054324">
    <property type="component" value="Unassembled WGS sequence"/>
</dbReference>
<name>A0A074Z147_OPIVI</name>
<reference evidence="2 3" key="1">
    <citation type="submission" date="2013-11" db="EMBL/GenBank/DDBJ databases">
        <title>Opisthorchis viverrini - life in the bile duct.</title>
        <authorList>
            <person name="Young N.D."/>
            <person name="Nagarajan N."/>
            <person name="Lin S.J."/>
            <person name="Korhonen P.K."/>
            <person name="Jex A.R."/>
            <person name="Hall R.S."/>
            <person name="Safavi-Hemami H."/>
            <person name="Kaewkong W."/>
            <person name="Bertrand D."/>
            <person name="Gao S."/>
            <person name="Seet Q."/>
            <person name="Wongkham S."/>
            <person name="Teh B.T."/>
            <person name="Wongkham C."/>
            <person name="Intapan P.M."/>
            <person name="Maleewong W."/>
            <person name="Yang X."/>
            <person name="Hu M."/>
            <person name="Wang Z."/>
            <person name="Hofmann A."/>
            <person name="Sternberg P.W."/>
            <person name="Tan P."/>
            <person name="Wang J."/>
            <person name="Gasser R.B."/>
        </authorList>
    </citation>
    <scope>NUCLEOTIDE SEQUENCE [LARGE SCALE GENOMIC DNA]</scope>
</reference>
<dbReference type="OrthoDB" id="6240229at2759"/>
<dbReference type="GeneID" id="20326124"/>
<feature type="chain" id="PRO_5001705302" evidence="1">
    <location>
        <begin position="21"/>
        <end position="206"/>
    </location>
</feature>
<dbReference type="KEGG" id="ovi:T265_11956"/>
<dbReference type="CTD" id="20326124"/>
<feature type="signal peptide" evidence="1">
    <location>
        <begin position="1"/>
        <end position="20"/>
    </location>
</feature>
<dbReference type="EMBL" id="KL597297">
    <property type="protein sequence ID" value="KER19187.1"/>
    <property type="molecule type" value="Genomic_DNA"/>
</dbReference>
<proteinExistence type="predicted"/>
<evidence type="ECO:0000313" key="2">
    <source>
        <dbReference type="EMBL" id="KER19187.1"/>
    </source>
</evidence>
<protein>
    <submittedName>
        <fullName evidence="2">Uncharacterized protein</fullName>
    </submittedName>
</protein>
<keyword evidence="1" id="KW-0732">Signal</keyword>
<dbReference type="AlphaFoldDB" id="A0A074Z147"/>
<evidence type="ECO:0000256" key="1">
    <source>
        <dbReference type="SAM" id="SignalP"/>
    </source>
</evidence>
<keyword evidence="3" id="KW-1185">Reference proteome</keyword>
<gene>
    <name evidence="2" type="ORF">T265_11956</name>
</gene>
<accession>A0A074Z147</accession>
<sequence>MLRRIHIILVLLHAVTKGDCPPDYTQLSANLCTIQLNETNRFCEACTFCSNYGEQRNQLVFLHGRNVNLAKVNLQPNSRVWSEMHGLLGIPESESVVEWRDFDPRTPEFTSGPDIFKWGANRPDSNEPHLIYHKEDDAIYDVLPGPVILKLEVHCEYGGELLKDNLNVRFRADFPERFHNIVQPHPKFRGCPLTLKAATKIECARK</sequence>
<organism evidence="2 3">
    <name type="scientific">Opisthorchis viverrini</name>
    <name type="common">Southeast Asian liver fluke</name>
    <dbReference type="NCBI Taxonomy" id="6198"/>
    <lineage>
        <taxon>Eukaryota</taxon>
        <taxon>Metazoa</taxon>
        <taxon>Spiralia</taxon>
        <taxon>Lophotrochozoa</taxon>
        <taxon>Platyhelminthes</taxon>
        <taxon>Trematoda</taxon>
        <taxon>Digenea</taxon>
        <taxon>Opisthorchiida</taxon>
        <taxon>Opisthorchiata</taxon>
        <taxon>Opisthorchiidae</taxon>
        <taxon>Opisthorchis</taxon>
    </lineage>
</organism>
<evidence type="ECO:0000313" key="3">
    <source>
        <dbReference type="Proteomes" id="UP000054324"/>
    </source>
</evidence>
<dbReference type="RefSeq" id="XP_009177066.1">
    <property type="nucleotide sequence ID" value="XM_009178802.1"/>
</dbReference>